<reference evidence="1" key="1">
    <citation type="journal article" date="2020" name="Nature">
        <title>Giant virus diversity and host interactions through global metagenomics.</title>
        <authorList>
            <person name="Schulz F."/>
            <person name="Roux S."/>
            <person name="Paez-Espino D."/>
            <person name="Jungbluth S."/>
            <person name="Walsh D.A."/>
            <person name="Denef V.J."/>
            <person name="McMahon K.D."/>
            <person name="Konstantinidis K.T."/>
            <person name="Eloe-Fadrosh E.A."/>
            <person name="Kyrpides N.C."/>
            <person name="Woyke T."/>
        </authorList>
    </citation>
    <scope>NUCLEOTIDE SEQUENCE</scope>
    <source>
        <strain evidence="1">GVMAG-M-3300023179-138</strain>
    </source>
</reference>
<dbReference type="EMBL" id="MN739743">
    <property type="protein sequence ID" value="QHT24230.1"/>
    <property type="molecule type" value="Genomic_DNA"/>
</dbReference>
<protein>
    <submittedName>
        <fullName evidence="1">Uncharacterized protein</fullName>
    </submittedName>
</protein>
<dbReference type="AlphaFoldDB" id="A0A6C0E6N9"/>
<name>A0A6C0E6N9_9ZZZZ</name>
<proteinExistence type="predicted"/>
<evidence type="ECO:0000313" key="1">
    <source>
        <dbReference type="EMBL" id="QHT24230.1"/>
    </source>
</evidence>
<organism evidence="1">
    <name type="scientific">viral metagenome</name>
    <dbReference type="NCBI Taxonomy" id="1070528"/>
    <lineage>
        <taxon>unclassified sequences</taxon>
        <taxon>metagenomes</taxon>
        <taxon>organismal metagenomes</taxon>
    </lineage>
</organism>
<accession>A0A6C0E6N9</accession>
<sequence length="181" mass="21243">MNCRCCQQEITEDDFKIETSCCENICHTTCFFERVRQDWDYIECGICGAILKARVSIQSPEPVETPALTAAVKEIKKLVTANNKAERAMKAVMNTHYQVFKETAEPLLTSLTSLQRNSIAAVKQSAEYREYLKLRRKVSASLTKLRKDHTVNYRYLREHSLWSRYRSTPSWLIRRRFRIRL</sequence>